<evidence type="ECO:0000256" key="2">
    <source>
        <dbReference type="ARBA" id="ARBA00023125"/>
    </source>
</evidence>
<dbReference type="PANTHER" id="PTHR43280:SF28">
    <property type="entry name" value="HTH-TYPE TRANSCRIPTIONAL ACTIVATOR RHAS"/>
    <property type="match status" value="1"/>
</dbReference>
<keyword evidence="1" id="KW-0805">Transcription regulation</keyword>
<dbReference type="EMBL" id="LN831776">
    <property type="protein sequence ID" value="CQR52675.1"/>
    <property type="molecule type" value="Genomic_DNA"/>
</dbReference>
<dbReference type="InterPro" id="IPR009057">
    <property type="entry name" value="Homeodomain-like_sf"/>
</dbReference>
<evidence type="ECO:0000313" key="6">
    <source>
        <dbReference type="Proteomes" id="UP000033163"/>
    </source>
</evidence>
<dbReference type="GO" id="GO:0003700">
    <property type="term" value="F:DNA-binding transcription factor activity"/>
    <property type="evidence" value="ECO:0007669"/>
    <property type="project" value="InterPro"/>
</dbReference>
<keyword evidence="2" id="KW-0238">DNA-binding</keyword>
<gene>
    <name evidence="5" type="ORF">PRIO_0946</name>
</gene>
<dbReference type="PANTHER" id="PTHR43280">
    <property type="entry name" value="ARAC-FAMILY TRANSCRIPTIONAL REGULATOR"/>
    <property type="match status" value="1"/>
</dbReference>
<dbReference type="Gene3D" id="1.10.10.60">
    <property type="entry name" value="Homeodomain-like"/>
    <property type="match status" value="2"/>
</dbReference>
<dbReference type="Pfam" id="PF07883">
    <property type="entry name" value="Cupin_2"/>
    <property type="match status" value="1"/>
</dbReference>
<dbReference type="KEGG" id="pri:PRIO_0946"/>
<dbReference type="SUPFAM" id="SSF46689">
    <property type="entry name" value="Homeodomain-like"/>
    <property type="match status" value="2"/>
</dbReference>
<feature type="domain" description="HTH araC/xylS-type" evidence="4">
    <location>
        <begin position="185"/>
        <end position="283"/>
    </location>
</feature>
<dbReference type="InterPro" id="IPR013096">
    <property type="entry name" value="Cupin_2"/>
</dbReference>
<dbReference type="RefSeq" id="WP_046501264.1">
    <property type="nucleotide sequence ID" value="NZ_LN831776.1"/>
</dbReference>
<organism evidence="5 6">
    <name type="scientific">Paenibacillus riograndensis SBR5</name>
    <dbReference type="NCBI Taxonomy" id="1073571"/>
    <lineage>
        <taxon>Bacteria</taxon>
        <taxon>Bacillati</taxon>
        <taxon>Bacillota</taxon>
        <taxon>Bacilli</taxon>
        <taxon>Bacillales</taxon>
        <taxon>Paenibacillaceae</taxon>
        <taxon>Paenibacillus</taxon>
        <taxon>Paenibacillus sonchi group</taxon>
    </lineage>
</organism>
<dbReference type="SUPFAM" id="SSF51215">
    <property type="entry name" value="Regulatory protein AraC"/>
    <property type="match status" value="1"/>
</dbReference>
<dbReference type="PATRIC" id="fig|1073571.4.peg.988"/>
<dbReference type="AlphaFoldDB" id="A0A0E4CUR7"/>
<reference evidence="6" key="1">
    <citation type="submission" date="2015-03" db="EMBL/GenBank/DDBJ databases">
        <authorList>
            <person name="Wibberg D."/>
        </authorList>
    </citation>
    <scope>NUCLEOTIDE SEQUENCE [LARGE SCALE GENOMIC DNA]</scope>
</reference>
<protein>
    <submittedName>
        <fullName evidence="5">Transcriptional regulator, AraC family</fullName>
    </submittedName>
</protein>
<name>A0A0E4CUR7_9BACL</name>
<dbReference type="Pfam" id="PF12833">
    <property type="entry name" value="HTH_18"/>
    <property type="match status" value="1"/>
</dbReference>
<evidence type="ECO:0000256" key="1">
    <source>
        <dbReference type="ARBA" id="ARBA00023015"/>
    </source>
</evidence>
<dbReference type="HOGENOM" id="CLU_000445_88_3_9"/>
<evidence type="ECO:0000259" key="4">
    <source>
        <dbReference type="PROSITE" id="PS01124"/>
    </source>
</evidence>
<dbReference type="InterPro" id="IPR037923">
    <property type="entry name" value="HTH-like"/>
</dbReference>
<dbReference type="GO" id="GO:0043565">
    <property type="term" value="F:sequence-specific DNA binding"/>
    <property type="evidence" value="ECO:0007669"/>
    <property type="project" value="InterPro"/>
</dbReference>
<accession>A0A0E4CUR7</accession>
<dbReference type="PROSITE" id="PS01124">
    <property type="entry name" value="HTH_ARAC_FAMILY_2"/>
    <property type="match status" value="1"/>
</dbReference>
<dbReference type="Proteomes" id="UP000033163">
    <property type="component" value="Chromosome I"/>
</dbReference>
<evidence type="ECO:0000256" key="3">
    <source>
        <dbReference type="ARBA" id="ARBA00023163"/>
    </source>
</evidence>
<dbReference type="SMART" id="SM00342">
    <property type="entry name" value="HTH_ARAC"/>
    <property type="match status" value="1"/>
</dbReference>
<dbReference type="InterPro" id="IPR014710">
    <property type="entry name" value="RmlC-like_jellyroll"/>
</dbReference>
<evidence type="ECO:0000313" key="5">
    <source>
        <dbReference type="EMBL" id="CQR52675.1"/>
    </source>
</evidence>
<proteinExistence type="predicted"/>
<keyword evidence="3" id="KW-0804">Transcription</keyword>
<dbReference type="Gene3D" id="2.60.120.10">
    <property type="entry name" value="Jelly Rolls"/>
    <property type="match status" value="1"/>
</dbReference>
<sequence length="299" mass="35386">MAGHISEQISYDNPLQPVRVLHEFRNEEVRGKWHYHNELELIAVVRGEFSIHTKDRVFRMSAGDVAIIGSFEPHHSFKDEGVMEYIVLQFDIFKYLGQDLLSYMKYFTEAGRLYSKLNYIFTENPKVKQQIFNHIREISKEYAQRQKGYEIAIHSLIYRIILALFRNDTSSFMELKNDSELIKLLPVLDYIEKNINGRVDMKEAAKLMNLDYFYFGKYFKKIMGRTFIEYVNHKKIVNAELILLTRDISVLETASLVGMPNMANFYKIFYKYNQCSPKEFRRKLHGITGTKSLNKRARR</sequence>
<dbReference type="InterPro" id="IPR018060">
    <property type="entry name" value="HTH_AraC"/>
</dbReference>